<proteinExistence type="predicted"/>
<dbReference type="OrthoDB" id="6082598at2759"/>
<evidence type="ECO:0000313" key="2">
    <source>
        <dbReference type="Proteomes" id="UP000596742"/>
    </source>
</evidence>
<organism evidence="1 2">
    <name type="scientific">Mytilus galloprovincialis</name>
    <name type="common">Mediterranean mussel</name>
    <dbReference type="NCBI Taxonomy" id="29158"/>
    <lineage>
        <taxon>Eukaryota</taxon>
        <taxon>Metazoa</taxon>
        <taxon>Spiralia</taxon>
        <taxon>Lophotrochozoa</taxon>
        <taxon>Mollusca</taxon>
        <taxon>Bivalvia</taxon>
        <taxon>Autobranchia</taxon>
        <taxon>Pteriomorphia</taxon>
        <taxon>Mytilida</taxon>
        <taxon>Mytiloidea</taxon>
        <taxon>Mytilidae</taxon>
        <taxon>Mytilinae</taxon>
        <taxon>Mytilus</taxon>
    </lineage>
</organism>
<reference evidence="1" key="1">
    <citation type="submission" date="2018-11" db="EMBL/GenBank/DDBJ databases">
        <authorList>
            <person name="Alioto T."/>
            <person name="Alioto T."/>
        </authorList>
    </citation>
    <scope>NUCLEOTIDE SEQUENCE</scope>
</reference>
<dbReference type="Gene3D" id="3.60.10.10">
    <property type="entry name" value="Endonuclease/exonuclease/phosphatase"/>
    <property type="match status" value="1"/>
</dbReference>
<gene>
    <name evidence="1" type="ORF">MGAL_10B021108</name>
</gene>
<dbReference type="Proteomes" id="UP000596742">
    <property type="component" value="Unassembled WGS sequence"/>
</dbReference>
<dbReference type="SUPFAM" id="SSF56219">
    <property type="entry name" value="DNase I-like"/>
    <property type="match status" value="1"/>
</dbReference>
<dbReference type="AlphaFoldDB" id="A0A8B6DAF1"/>
<comment type="caution">
    <text evidence="1">The sequence shown here is derived from an EMBL/GenBank/DDBJ whole genome shotgun (WGS) entry which is preliminary data.</text>
</comment>
<dbReference type="InterPro" id="IPR036691">
    <property type="entry name" value="Endo/exonu/phosph_ase_sf"/>
</dbReference>
<protein>
    <recommendedName>
        <fullName evidence="3">Endonuclease/exonuclease/phosphatase domain-containing protein</fullName>
    </recommendedName>
</protein>
<sequence length="518" mass="59256">MAANTQQTEDELSGNLLHDKDARVILTEILKSLRVQTKGIEKIEKEVKKIDGIKEGLSNLSTIVQTNEETIVEIQDRHRKVEESVEKMGQIVHTIIDKYSANAEEISQIKDRMETIGEDNGTFSNIAIKELKADVLDLKCRSMSNSLDGSRESSKNQNDQLNYLNLTCINCCGIKSKLKYPEFTELLYKTDIAGIVETKLDDIDDIQLQGYELIYKNRNKIGKRSGGLAVAYKNHLKDNIEYIKTESKFVLWCKISKVINRLDDILLGIIYIPREYIYTSYSSIDAINEIEMELFELSHKFSKCLLVGDFNARTGSEDDFIFVPNSESHVVVLENIQINAVGNFDQYDFSRKRNSRDKNKNRFGNQLLEFCKGNNFFIMNGRTLGDIDGKFTCHVHFPIEISLKQTDQEVSTKCSDDTRTNEQKINNWTNEKSHKFLECLNLTEIENINSEIDGTTVVTQETVDMIISKIGKVLINSAGNTFGFKVSAGKKSEHRKNKPWFDHDCKAARSEFRKMKRN</sequence>
<dbReference type="EMBL" id="UYJE01003080">
    <property type="protein sequence ID" value="VDI16374.1"/>
    <property type="molecule type" value="Genomic_DNA"/>
</dbReference>
<keyword evidence="2" id="KW-1185">Reference proteome</keyword>
<accession>A0A8B6DAF1</accession>
<evidence type="ECO:0008006" key="3">
    <source>
        <dbReference type="Google" id="ProtNLM"/>
    </source>
</evidence>
<evidence type="ECO:0000313" key="1">
    <source>
        <dbReference type="EMBL" id="VDI16374.1"/>
    </source>
</evidence>
<name>A0A8B6DAF1_MYTGA</name>